<evidence type="ECO:0000313" key="6">
    <source>
        <dbReference type="Proteomes" id="UP000515126"/>
    </source>
</evidence>
<evidence type="ECO:0000256" key="3">
    <source>
        <dbReference type="PIRSR" id="PIRSR037251-1"/>
    </source>
</evidence>
<organism evidence="6 7">
    <name type="scientific">Mus caroli</name>
    <name type="common">Ryukyu mouse</name>
    <name type="synonym">Ricefield mouse</name>
    <dbReference type="NCBI Taxonomy" id="10089"/>
    <lineage>
        <taxon>Eukaryota</taxon>
        <taxon>Metazoa</taxon>
        <taxon>Chordata</taxon>
        <taxon>Craniata</taxon>
        <taxon>Vertebrata</taxon>
        <taxon>Euteleostomi</taxon>
        <taxon>Mammalia</taxon>
        <taxon>Eutheria</taxon>
        <taxon>Euarchontoglires</taxon>
        <taxon>Glires</taxon>
        <taxon>Rodentia</taxon>
        <taxon>Myomorpha</taxon>
        <taxon>Muroidea</taxon>
        <taxon>Muridae</taxon>
        <taxon>Murinae</taxon>
        <taxon>Mus</taxon>
        <taxon>Mus</taxon>
    </lineage>
</organism>
<dbReference type="GeneID" id="110293674"/>
<keyword evidence="4" id="KW-0812">Transmembrane</keyword>
<evidence type="ECO:0000313" key="7">
    <source>
        <dbReference type="RefSeq" id="XP_021017205.1"/>
    </source>
</evidence>
<dbReference type="Gene3D" id="3.40.50.1820">
    <property type="entry name" value="alpha/beta hydrolase"/>
    <property type="match status" value="1"/>
</dbReference>
<dbReference type="InterPro" id="IPR050300">
    <property type="entry name" value="GDXG_lipolytic_enzyme"/>
</dbReference>
<name>A0A6P5PNH6_MUSCR</name>
<accession>A0A6P5PNH6</accession>
<dbReference type="PIRSF" id="PIRSF037251">
    <property type="entry name" value="Arylacetamide_deacetylase"/>
    <property type="match status" value="1"/>
</dbReference>
<keyword evidence="2" id="KW-0378">Hydrolase</keyword>
<feature type="transmembrane region" description="Helical" evidence="4">
    <location>
        <begin position="41"/>
        <end position="60"/>
    </location>
</feature>
<dbReference type="Pfam" id="PF07859">
    <property type="entry name" value="Abhydrolase_3"/>
    <property type="match status" value="2"/>
</dbReference>
<reference evidence="7" key="1">
    <citation type="submission" date="2025-08" db="UniProtKB">
        <authorList>
            <consortium name="RefSeq"/>
        </authorList>
    </citation>
    <scope>IDENTIFICATION</scope>
</reference>
<evidence type="ECO:0000256" key="2">
    <source>
        <dbReference type="ARBA" id="ARBA00022801"/>
    </source>
</evidence>
<dbReference type="RefSeq" id="XP_021017205.1">
    <property type="nucleotide sequence ID" value="XM_021161546.1"/>
</dbReference>
<dbReference type="PANTHER" id="PTHR48081">
    <property type="entry name" value="AB HYDROLASE SUPERFAMILY PROTEIN C4A8.06C"/>
    <property type="match status" value="1"/>
</dbReference>
<protein>
    <submittedName>
        <fullName evidence="7">Arylacetamide deacetylase-like 4</fullName>
    </submittedName>
</protein>
<dbReference type="PANTHER" id="PTHR48081:SF32">
    <property type="entry name" value="ALPHA_BETA HYDROLASE FOLD-3 DOMAIN-CONTAINING PROTEIN"/>
    <property type="match status" value="1"/>
</dbReference>
<keyword evidence="4" id="KW-0472">Membrane</keyword>
<dbReference type="GO" id="GO:0052689">
    <property type="term" value="F:carboxylic ester hydrolase activity"/>
    <property type="evidence" value="ECO:0007669"/>
    <property type="project" value="InterPro"/>
</dbReference>
<dbReference type="Proteomes" id="UP000515126">
    <property type="component" value="Chromosome 4"/>
</dbReference>
<dbReference type="KEGG" id="mcal:110293674"/>
<feature type="domain" description="Alpha/beta hydrolase fold-3" evidence="5">
    <location>
        <begin position="116"/>
        <end position="266"/>
    </location>
</feature>
<feature type="active site" evidence="3">
    <location>
        <position position="194"/>
    </location>
</feature>
<feature type="active site" evidence="3">
    <location>
        <position position="378"/>
    </location>
</feature>
<dbReference type="AlphaFoldDB" id="A0A6P5PNH6"/>
<comment type="similarity">
    <text evidence="1">Belongs to the 'GDXG' lipolytic enzyme family.</text>
</comment>
<keyword evidence="6" id="KW-1185">Reference proteome</keyword>
<gene>
    <name evidence="7" type="primary">LOC110293674</name>
</gene>
<dbReference type="SUPFAM" id="SSF53474">
    <property type="entry name" value="alpha/beta-Hydrolases"/>
    <property type="match status" value="1"/>
</dbReference>
<evidence type="ECO:0000259" key="5">
    <source>
        <dbReference type="Pfam" id="PF07859"/>
    </source>
</evidence>
<dbReference type="InterPro" id="IPR029058">
    <property type="entry name" value="AB_hydrolase_fold"/>
</dbReference>
<dbReference type="GO" id="GO:0016020">
    <property type="term" value="C:membrane"/>
    <property type="evidence" value="ECO:0007669"/>
    <property type="project" value="InterPro"/>
</dbReference>
<sequence>MADFWLVLIGGLLTFFLGVFVWVFIQHLLTIEIPPTLKHPVKLWILHLIFQYFITLGTILEKLRICSMPAILQFFQDLIIIKKKVPNVIVTDTRFGTVPVRLFRPKEVSSKPRRGIIFYHGGGAVCGSLDFYHGLGNVLAHETNSVVLLVGYRKLPDHHHPAVYLDCLNASIHFLKNLQTYGVDPSRVVISGESIGGWTVATVTQALVSQAMLPQIRAQVLITPGLQGINFQLPSYQQKQNVPLLTRDLTITFMCRYLSIDLSWKNAIVTGSCVPLDTWKKYSKWLSSDNIPKRLKSKNFHPEFLEPFSETAYLETKHVFDVNISPLLADDKVIAQLPDTFLVSCEHDVLRDDALLYKKRLEDQGVPVSWYHAEDGFHGCISLFDKQPFSFPCSMDVLNAVISYIKGV</sequence>
<feature type="active site" evidence="3">
    <location>
        <position position="348"/>
    </location>
</feature>
<dbReference type="InterPro" id="IPR017157">
    <property type="entry name" value="Arylacetamide_deacetylase"/>
</dbReference>
<dbReference type="InterPro" id="IPR013094">
    <property type="entry name" value="AB_hydrolase_3"/>
</dbReference>
<keyword evidence="4" id="KW-1133">Transmembrane helix</keyword>
<feature type="domain" description="Alpha/beta hydrolase fold-3" evidence="5">
    <location>
        <begin position="311"/>
        <end position="381"/>
    </location>
</feature>
<evidence type="ECO:0000256" key="4">
    <source>
        <dbReference type="SAM" id="Phobius"/>
    </source>
</evidence>
<evidence type="ECO:0000256" key="1">
    <source>
        <dbReference type="ARBA" id="ARBA00010515"/>
    </source>
</evidence>
<feature type="transmembrane region" description="Helical" evidence="4">
    <location>
        <begin position="6"/>
        <end position="29"/>
    </location>
</feature>
<proteinExistence type="inferred from homology"/>